<evidence type="ECO:0000256" key="13">
    <source>
        <dbReference type="ARBA" id="ARBA00023204"/>
    </source>
</evidence>
<protein>
    <recommendedName>
        <fullName evidence="16">UvrABC system protein A</fullName>
    </recommendedName>
    <alternativeName>
        <fullName evidence="17">Excinuclease ABC subunit A</fullName>
    </alternativeName>
</protein>
<dbReference type="eggNOG" id="COG0178">
    <property type="taxonomic scope" value="Bacteria"/>
</dbReference>
<sequence length="401" mass="45601">MANKDLQNFLIIKGARENNLKNISLTIPKNKLVVFTGLSGSGKSSLAFNTIYEEGRRRYVDSLSSYARMFLGGTSKPDVDSIEGLSPAISIEQKTVHNNPRSTVGTVTEIYDYLRLLFARIGKPFCPKHNIEISSQTTKDIIDSIYKYKENTMLIFSAPLVEGEKGTHQNLLTKLKQEGFLRVKIDGVIYKLNDDIELDKNARHSIDLVINRIALSEENYERIAQSVDICLEKAGGHIKVENVETKEVKIFSKNHSCIYKDFEVPKIETKLFSFNSPYGMCENCKGIGVEFKPDFNAIIVNDNYTIEQGAIDIFKNTVNTKNLEWQEFEVLLKKYNIPIDKPINTLTDEQIEIIKYGSKEEITFSLRSSSGNISNYSRYIDGVLTKVEKSYYDTSSERIRD</sequence>
<dbReference type="InterPro" id="IPR027417">
    <property type="entry name" value="P-loop_NTPase"/>
</dbReference>
<evidence type="ECO:0000256" key="2">
    <source>
        <dbReference type="ARBA" id="ARBA00022490"/>
    </source>
</evidence>
<evidence type="ECO:0000256" key="4">
    <source>
        <dbReference type="ARBA" id="ARBA00022737"/>
    </source>
</evidence>
<evidence type="ECO:0000256" key="16">
    <source>
        <dbReference type="ARBA" id="ARBA00039316"/>
    </source>
</evidence>
<dbReference type="Gene3D" id="1.20.1580.10">
    <property type="entry name" value="ABC transporter ATPase like domain"/>
    <property type="match status" value="1"/>
</dbReference>
<dbReference type="Gene3D" id="3.30.1490.20">
    <property type="entry name" value="ATP-grasp fold, A domain"/>
    <property type="match status" value="1"/>
</dbReference>
<dbReference type="SUPFAM" id="SSF52540">
    <property type="entry name" value="P-loop containing nucleoside triphosphate hydrolases"/>
    <property type="match status" value="1"/>
</dbReference>
<accession>D4XVF6</accession>
<keyword evidence="8" id="KW-0863">Zinc-finger</keyword>
<evidence type="ECO:0000256" key="11">
    <source>
        <dbReference type="ARBA" id="ARBA00022881"/>
    </source>
</evidence>
<evidence type="ECO:0000259" key="18">
    <source>
        <dbReference type="Pfam" id="PF17755"/>
    </source>
</evidence>
<keyword evidence="6" id="KW-0227">DNA damage</keyword>
<name>D4XVF6_9BACT</name>
<keyword evidence="12" id="KW-0238">DNA-binding</keyword>
<dbReference type="EMBL" id="ADNC01000007">
    <property type="protein sequence ID" value="EFF41576.1"/>
    <property type="molecule type" value="Genomic_DNA"/>
</dbReference>
<evidence type="ECO:0000256" key="17">
    <source>
        <dbReference type="ARBA" id="ARBA00042156"/>
    </source>
</evidence>
<evidence type="ECO:0000256" key="6">
    <source>
        <dbReference type="ARBA" id="ARBA00022763"/>
    </source>
</evidence>
<dbReference type="GO" id="GO:0008270">
    <property type="term" value="F:zinc ion binding"/>
    <property type="evidence" value="ECO:0007669"/>
    <property type="project" value="UniProtKB-KW"/>
</dbReference>
<comment type="similarity">
    <text evidence="15">Belongs to the ABC transporter superfamily. UvrA family.</text>
</comment>
<evidence type="ECO:0000256" key="3">
    <source>
        <dbReference type="ARBA" id="ARBA00022723"/>
    </source>
</evidence>
<keyword evidence="10" id="KW-0067">ATP-binding</keyword>
<keyword evidence="7" id="KW-0228">DNA excision</keyword>
<gene>
    <name evidence="20" type="ORF">MALL_0626</name>
</gene>
<evidence type="ECO:0000259" key="19">
    <source>
        <dbReference type="Pfam" id="PF17760"/>
    </source>
</evidence>
<keyword evidence="3" id="KW-0479">Metal-binding</keyword>
<dbReference type="InterPro" id="IPR041102">
    <property type="entry name" value="UvrA_inter"/>
</dbReference>
<evidence type="ECO:0000256" key="1">
    <source>
        <dbReference type="ARBA" id="ARBA00004496"/>
    </source>
</evidence>
<evidence type="ECO:0000256" key="14">
    <source>
        <dbReference type="ARBA" id="ARBA00023236"/>
    </source>
</evidence>
<dbReference type="STRING" id="747682.MALL_0626"/>
<comment type="subcellular location">
    <subcellularLocation>
        <location evidence="1">Cytoplasm</location>
    </subcellularLocation>
</comment>
<dbReference type="InterPro" id="IPR013815">
    <property type="entry name" value="ATP_grasp_subdomain_1"/>
</dbReference>
<comment type="caution">
    <text evidence="20">The sequence shown here is derived from an EMBL/GenBank/DDBJ whole genome shotgun (WGS) entry which is preliminary data.</text>
</comment>
<dbReference type="GO" id="GO:0006281">
    <property type="term" value="P:DNA repair"/>
    <property type="evidence" value="ECO:0007669"/>
    <property type="project" value="UniProtKB-KW"/>
</dbReference>
<evidence type="ECO:0000256" key="8">
    <source>
        <dbReference type="ARBA" id="ARBA00022771"/>
    </source>
</evidence>
<dbReference type="Gene3D" id="1.10.8.280">
    <property type="entry name" value="ABC transporter ATPase domain-like"/>
    <property type="match status" value="1"/>
</dbReference>
<keyword evidence="14" id="KW-0742">SOS response</keyword>
<dbReference type="Proteomes" id="UP000004757">
    <property type="component" value="Unassembled WGS sequence"/>
</dbReference>
<dbReference type="GO" id="GO:0005737">
    <property type="term" value="C:cytoplasm"/>
    <property type="evidence" value="ECO:0007669"/>
    <property type="project" value="UniProtKB-SubCell"/>
</dbReference>
<keyword evidence="2" id="KW-0963">Cytoplasm</keyword>
<feature type="domain" description="UvrA interaction" evidence="19">
    <location>
        <begin position="136"/>
        <end position="243"/>
    </location>
</feature>
<keyword evidence="13" id="KW-0234">DNA repair</keyword>
<dbReference type="Pfam" id="PF17755">
    <property type="entry name" value="UvrA_DNA-bind"/>
    <property type="match status" value="1"/>
</dbReference>
<evidence type="ECO:0000256" key="15">
    <source>
        <dbReference type="ARBA" id="ARBA00038000"/>
    </source>
</evidence>
<proteinExistence type="inferred from homology"/>
<evidence type="ECO:0000313" key="21">
    <source>
        <dbReference type="Proteomes" id="UP000004757"/>
    </source>
</evidence>
<feature type="domain" description="UvrA DNA-binding" evidence="18">
    <location>
        <begin position="294"/>
        <end position="401"/>
    </location>
</feature>
<dbReference type="GO" id="GO:0003677">
    <property type="term" value="F:DNA binding"/>
    <property type="evidence" value="ECO:0007669"/>
    <property type="project" value="UniProtKB-KW"/>
</dbReference>
<dbReference type="GO" id="GO:0009432">
    <property type="term" value="P:SOS response"/>
    <property type="evidence" value="ECO:0007669"/>
    <property type="project" value="UniProtKB-KW"/>
</dbReference>
<dbReference type="InterPro" id="IPR041552">
    <property type="entry name" value="UvrA_DNA-bd"/>
</dbReference>
<dbReference type="GO" id="GO:0005524">
    <property type="term" value="F:ATP binding"/>
    <property type="evidence" value="ECO:0007669"/>
    <property type="project" value="UniProtKB-KW"/>
</dbReference>
<evidence type="ECO:0000256" key="12">
    <source>
        <dbReference type="ARBA" id="ARBA00023125"/>
    </source>
</evidence>
<evidence type="ECO:0000256" key="7">
    <source>
        <dbReference type="ARBA" id="ARBA00022769"/>
    </source>
</evidence>
<dbReference type="AlphaFoldDB" id="D4XVF6"/>
<dbReference type="Gene3D" id="3.40.50.300">
    <property type="entry name" value="P-loop containing nucleotide triphosphate hydrolases"/>
    <property type="match status" value="1"/>
</dbReference>
<organism evidence="20 21">
    <name type="scientific">Mycoplasmopsis alligatoris A21JP2</name>
    <dbReference type="NCBI Taxonomy" id="747682"/>
    <lineage>
        <taxon>Bacteria</taxon>
        <taxon>Bacillati</taxon>
        <taxon>Mycoplasmatota</taxon>
        <taxon>Mycoplasmoidales</taxon>
        <taxon>Metamycoplasmataceae</taxon>
        <taxon>Mycoplasmopsis</taxon>
    </lineage>
</organism>
<reference evidence="20 21" key="1">
    <citation type="submission" date="2010-03" db="EMBL/GenBank/DDBJ databases">
        <authorList>
            <person name="Glass J.I."/>
            <person name="Benders G.A."/>
            <person name="Durkin A.S."/>
            <person name="Farmerie W.G."/>
            <person name="Hlavinka K."/>
            <person name="Hostetler J."/>
            <person name="Jackson J."/>
            <person name="May M.A."/>
            <person name="Miller R.H."/>
            <person name="Paralanov V."/>
            <person name="Radune D."/>
            <person name="Szczypinski B."/>
            <person name="Brown D.R."/>
        </authorList>
    </citation>
    <scope>NUCLEOTIDE SEQUENCE [LARGE SCALE GENOMIC DNA]</scope>
    <source>
        <strain evidence="20 21">A21JP2</strain>
    </source>
</reference>
<evidence type="ECO:0000256" key="9">
    <source>
        <dbReference type="ARBA" id="ARBA00022833"/>
    </source>
</evidence>
<keyword evidence="5" id="KW-0547">Nucleotide-binding</keyword>
<evidence type="ECO:0000256" key="10">
    <source>
        <dbReference type="ARBA" id="ARBA00022840"/>
    </source>
</evidence>
<dbReference type="GO" id="GO:0004518">
    <property type="term" value="F:nuclease activity"/>
    <property type="evidence" value="ECO:0007669"/>
    <property type="project" value="UniProtKB-KW"/>
</dbReference>
<keyword evidence="9" id="KW-0862">Zinc</keyword>
<keyword evidence="21" id="KW-1185">Reference proteome</keyword>
<dbReference type="PANTHER" id="PTHR43152:SF3">
    <property type="entry name" value="UVRABC SYSTEM PROTEIN A"/>
    <property type="match status" value="1"/>
</dbReference>
<dbReference type="PANTHER" id="PTHR43152">
    <property type="entry name" value="UVRABC SYSTEM PROTEIN A"/>
    <property type="match status" value="1"/>
</dbReference>
<evidence type="ECO:0000313" key="20">
    <source>
        <dbReference type="EMBL" id="EFF41576.1"/>
    </source>
</evidence>
<dbReference type="Pfam" id="PF17760">
    <property type="entry name" value="UvrA_inter"/>
    <property type="match status" value="1"/>
</dbReference>
<keyword evidence="11" id="KW-0267">Excision nuclease</keyword>
<evidence type="ECO:0000256" key="5">
    <source>
        <dbReference type="ARBA" id="ARBA00022741"/>
    </source>
</evidence>
<keyword evidence="4" id="KW-0677">Repeat</keyword>